<accession>A0A2H0M2K5</accession>
<comment type="caution">
    <text evidence="3">The sequence shown here is derived from an EMBL/GenBank/DDBJ whole genome shotgun (WGS) entry which is preliminary data.</text>
</comment>
<gene>
    <name evidence="3" type="ORF">COV72_00240</name>
</gene>
<evidence type="ECO:0000313" key="4">
    <source>
        <dbReference type="Proteomes" id="UP000229641"/>
    </source>
</evidence>
<dbReference type="AlphaFoldDB" id="A0A2H0M2K5"/>
<dbReference type="InterPro" id="IPR032389">
    <property type="entry name" value="GspB_C"/>
</dbReference>
<keyword evidence="1" id="KW-0812">Transmembrane</keyword>
<keyword evidence="1" id="KW-1133">Transmembrane helix</keyword>
<keyword evidence="1" id="KW-0472">Membrane</keyword>
<feature type="domain" description="Type II secretion system protein GspB C-terminal" evidence="2">
    <location>
        <begin position="88"/>
        <end position="130"/>
    </location>
</feature>
<reference evidence="3 4" key="1">
    <citation type="submission" date="2017-09" db="EMBL/GenBank/DDBJ databases">
        <title>Depth-based differentiation of microbial function through sediment-hosted aquifers and enrichment of novel symbionts in the deep terrestrial subsurface.</title>
        <authorList>
            <person name="Probst A.J."/>
            <person name="Ladd B."/>
            <person name="Jarett J.K."/>
            <person name="Geller-Mcgrath D.E."/>
            <person name="Sieber C.M."/>
            <person name="Emerson J.B."/>
            <person name="Anantharaman K."/>
            <person name="Thomas B.C."/>
            <person name="Malmstrom R."/>
            <person name="Stieglmeier M."/>
            <person name="Klingl A."/>
            <person name="Woyke T."/>
            <person name="Ryan C.M."/>
            <person name="Banfield J.F."/>
        </authorList>
    </citation>
    <scope>NUCLEOTIDE SEQUENCE [LARGE SCALE GENOMIC DNA]</scope>
    <source>
        <strain evidence="3">CG11_big_fil_rev_8_21_14_0_20_42_13</strain>
    </source>
</reference>
<dbReference type="Pfam" id="PF16537">
    <property type="entry name" value="T2SSB"/>
    <property type="match status" value="1"/>
</dbReference>
<proteinExistence type="predicted"/>
<evidence type="ECO:0000256" key="1">
    <source>
        <dbReference type="SAM" id="Phobius"/>
    </source>
</evidence>
<protein>
    <recommendedName>
        <fullName evidence="2">Type II secretion system protein GspB C-terminal domain-containing protein</fullName>
    </recommendedName>
</protein>
<dbReference type="EMBL" id="PCWA01000007">
    <property type="protein sequence ID" value="PIQ89975.1"/>
    <property type="molecule type" value="Genomic_DNA"/>
</dbReference>
<evidence type="ECO:0000313" key="3">
    <source>
        <dbReference type="EMBL" id="PIQ89975.1"/>
    </source>
</evidence>
<sequence>MPRKIIAYVLTFVIGIVAAIGIFKALDKSLAKNRASQEIVKSPPSVTEVAPPIKEAAKKALKPEISKKKKHIPSELPELTLNGIALSGSERWAVINDKVVKTGDKIGGASIAGISEDAVYLDFQGESFSLTIK</sequence>
<dbReference type="GO" id="GO:0015627">
    <property type="term" value="C:type II protein secretion system complex"/>
    <property type="evidence" value="ECO:0007669"/>
    <property type="project" value="InterPro"/>
</dbReference>
<name>A0A2H0M2K5_9BACT</name>
<dbReference type="Proteomes" id="UP000229641">
    <property type="component" value="Unassembled WGS sequence"/>
</dbReference>
<evidence type="ECO:0000259" key="2">
    <source>
        <dbReference type="Pfam" id="PF16537"/>
    </source>
</evidence>
<organism evidence="3 4">
    <name type="scientific">Candidatus Ghiorseimicrobium undicola</name>
    <dbReference type="NCBI Taxonomy" id="1974746"/>
    <lineage>
        <taxon>Bacteria</taxon>
        <taxon>Pseudomonadati</taxon>
        <taxon>Candidatus Omnitrophota</taxon>
        <taxon>Candidatus Ghiorseimicrobium</taxon>
    </lineage>
</organism>
<feature type="transmembrane region" description="Helical" evidence="1">
    <location>
        <begin position="6"/>
        <end position="26"/>
    </location>
</feature>